<dbReference type="GO" id="GO:0030246">
    <property type="term" value="F:carbohydrate binding"/>
    <property type="evidence" value="ECO:0007669"/>
    <property type="project" value="UniProtKB-KW"/>
</dbReference>
<protein>
    <recommendedName>
        <fullName evidence="4">Legume lectin domain-containing protein</fullName>
    </recommendedName>
</protein>
<accession>A0AAU9SA08</accession>
<comment type="similarity">
    <text evidence="1">Belongs to the leguminous lectin family.</text>
</comment>
<dbReference type="PANTHER" id="PTHR32401:SF50">
    <property type="entry name" value="OS07G0133000 PROTEIN"/>
    <property type="match status" value="1"/>
</dbReference>
<keyword evidence="6" id="KW-1185">Reference proteome</keyword>
<keyword evidence="3" id="KW-0812">Transmembrane</keyword>
<dbReference type="AlphaFoldDB" id="A0AAU9SA08"/>
<dbReference type="SUPFAM" id="SSF49899">
    <property type="entry name" value="Concanavalin A-like lectins/glucanases"/>
    <property type="match status" value="1"/>
</dbReference>
<proteinExistence type="inferred from homology"/>
<dbReference type="InterPro" id="IPR001220">
    <property type="entry name" value="Legume_lectin_dom"/>
</dbReference>
<feature type="transmembrane region" description="Helical" evidence="3">
    <location>
        <begin position="166"/>
        <end position="190"/>
    </location>
</feature>
<organism evidence="5 6">
    <name type="scientific">Thlaspi arvense</name>
    <name type="common">Field penny-cress</name>
    <dbReference type="NCBI Taxonomy" id="13288"/>
    <lineage>
        <taxon>Eukaryota</taxon>
        <taxon>Viridiplantae</taxon>
        <taxon>Streptophyta</taxon>
        <taxon>Embryophyta</taxon>
        <taxon>Tracheophyta</taxon>
        <taxon>Spermatophyta</taxon>
        <taxon>Magnoliopsida</taxon>
        <taxon>eudicotyledons</taxon>
        <taxon>Gunneridae</taxon>
        <taxon>Pentapetalae</taxon>
        <taxon>rosids</taxon>
        <taxon>malvids</taxon>
        <taxon>Brassicales</taxon>
        <taxon>Brassicaceae</taxon>
        <taxon>Thlaspideae</taxon>
        <taxon>Thlaspi</taxon>
    </lineage>
</organism>
<feature type="domain" description="Legume lectin" evidence="4">
    <location>
        <begin position="1"/>
        <end position="152"/>
    </location>
</feature>
<dbReference type="InterPro" id="IPR013320">
    <property type="entry name" value="ConA-like_dom_sf"/>
</dbReference>
<dbReference type="PANTHER" id="PTHR32401">
    <property type="entry name" value="CONCANAVALIN A-LIKE LECTIN FAMILY PROTEIN"/>
    <property type="match status" value="1"/>
</dbReference>
<dbReference type="CDD" id="cd06899">
    <property type="entry name" value="lectin_legume_LecRK_Arcelin_ConA"/>
    <property type="match status" value="1"/>
</dbReference>
<evidence type="ECO:0000256" key="2">
    <source>
        <dbReference type="ARBA" id="ARBA00022734"/>
    </source>
</evidence>
<dbReference type="Pfam" id="PF00139">
    <property type="entry name" value="Lectin_legB"/>
    <property type="match status" value="1"/>
</dbReference>
<keyword evidence="2" id="KW-0430">Lectin</keyword>
<reference evidence="5 6" key="1">
    <citation type="submission" date="2022-03" db="EMBL/GenBank/DDBJ databases">
        <authorList>
            <person name="Nunn A."/>
            <person name="Chopra R."/>
            <person name="Nunn A."/>
            <person name="Contreras Garrido A."/>
        </authorList>
    </citation>
    <scope>NUCLEOTIDE SEQUENCE [LARGE SCALE GENOMIC DNA]</scope>
</reference>
<name>A0AAU9SA08_THLAR</name>
<evidence type="ECO:0000313" key="6">
    <source>
        <dbReference type="Proteomes" id="UP000836841"/>
    </source>
</evidence>
<dbReference type="Proteomes" id="UP000836841">
    <property type="component" value="Chromosome 4"/>
</dbReference>
<dbReference type="InterPro" id="IPR050258">
    <property type="entry name" value="Leguminous_Lectin"/>
</dbReference>
<evidence type="ECO:0000256" key="3">
    <source>
        <dbReference type="SAM" id="Phobius"/>
    </source>
</evidence>
<sequence>MGLFKISNNGDDTNHVVAFELDTILSTEFNETDNNHVGIDINSLMSEKSSQAGWWDEKGQFKNLTLINRKPMQVWIDYDGRTHKIDVTMAPFNKDKPKKPLVSIVRDLSSVLLQDMFVGFSSATGTLKSENYILGWSFGWSGEAPPLDLWKLPKLPRFERKRTSDLFKIGILLISLFLIFSLIFLVCFIARRRRRSSII</sequence>
<dbReference type="Gene3D" id="2.60.120.200">
    <property type="match status" value="1"/>
</dbReference>
<dbReference type="EMBL" id="OU466860">
    <property type="protein sequence ID" value="CAH2060211.1"/>
    <property type="molecule type" value="Genomic_DNA"/>
</dbReference>
<gene>
    <name evidence="5" type="ORF">TAV2_LOCUS13811</name>
</gene>
<evidence type="ECO:0000256" key="1">
    <source>
        <dbReference type="ARBA" id="ARBA00007606"/>
    </source>
</evidence>
<evidence type="ECO:0000313" key="5">
    <source>
        <dbReference type="EMBL" id="CAH2060211.1"/>
    </source>
</evidence>
<keyword evidence="3" id="KW-1133">Transmembrane helix</keyword>
<evidence type="ECO:0000259" key="4">
    <source>
        <dbReference type="Pfam" id="PF00139"/>
    </source>
</evidence>
<keyword evidence="3" id="KW-0472">Membrane</keyword>